<dbReference type="Proteomes" id="UP001058353">
    <property type="component" value="Chromosome"/>
</dbReference>
<gene>
    <name evidence="1" type="ORF">KAM644c_17840</name>
</gene>
<reference evidence="1" key="1">
    <citation type="submission" date="2022-07" db="EMBL/GenBank/DDBJ databases">
        <title>Complete genome sequence of carbapenem-resistant Klebsiella spp. in Japan.</title>
        <authorList>
            <person name="Maehana S."/>
            <person name="Suzuki M."/>
            <person name="Kitasato H."/>
        </authorList>
    </citation>
    <scope>NUCLEOTIDE SEQUENCE</scope>
    <source>
        <strain evidence="1">KAM644</strain>
    </source>
</reference>
<accession>A0AAN1Y3I7</accession>
<evidence type="ECO:0000313" key="1">
    <source>
        <dbReference type="EMBL" id="BDO12718.1"/>
    </source>
</evidence>
<proteinExistence type="predicted"/>
<protein>
    <submittedName>
        <fullName evidence="1">Uncharacterized protein</fullName>
    </submittedName>
</protein>
<dbReference type="AlphaFoldDB" id="A0AAN1Y3I7"/>
<evidence type="ECO:0000313" key="2">
    <source>
        <dbReference type="Proteomes" id="UP001058353"/>
    </source>
</evidence>
<sequence length="89" mass="9373">MSVTISRSLEKQITYPGLRLTVPGGTESVDVTYTATGISNFDGTNVTALFSVAVGTEKSPFDYSFTFQYSGSGNPLDEAEPALKAALGE</sequence>
<name>A0AAN1Y3I7_9ENTR</name>
<organism evidence="1 2">
    <name type="scientific">Klebsiella quasipneumoniae subsp. quasipneumoniae</name>
    <dbReference type="NCBI Taxonomy" id="1667327"/>
    <lineage>
        <taxon>Bacteria</taxon>
        <taxon>Pseudomonadati</taxon>
        <taxon>Pseudomonadota</taxon>
        <taxon>Gammaproteobacteria</taxon>
        <taxon>Enterobacterales</taxon>
        <taxon>Enterobacteriaceae</taxon>
        <taxon>Klebsiella/Raoultella group</taxon>
        <taxon>Klebsiella</taxon>
        <taxon>Klebsiella pneumoniae complex</taxon>
    </lineage>
</organism>
<dbReference type="EMBL" id="AP026407">
    <property type="protein sequence ID" value="BDO12718.1"/>
    <property type="molecule type" value="Genomic_DNA"/>
</dbReference>